<dbReference type="Proteomes" id="UP000249354">
    <property type="component" value="Unassembled WGS sequence"/>
</dbReference>
<comment type="caution">
    <text evidence="1">The sequence shown here is derived from an EMBL/GenBank/DDBJ whole genome shotgun (WGS) entry which is preliminary data.</text>
</comment>
<gene>
    <name evidence="1" type="ORF">DCF25_21230</name>
</gene>
<evidence type="ECO:0000313" key="1">
    <source>
        <dbReference type="EMBL" id="PZO09924.1"/>
    </source>
</evidence>
<reference evidence="1 2" key="2">
    <citation type="submission" date="2018-06" db="EMBL/GenBank/DDBJ databases">
        <title>Metagenomic assembly of (sub)arctic Cyanobacteria and their associated microbiome from non-axenic cultures.</title>
        <authorList>
            <person name="Baurain D."/>
        </authorList>
    </citation>
    <scope>NUCLEOTIDE SEQUENCE [LARGE SCALE GENOMIC DNA]</scope>
    <source>
        <strain evidence="1">ULC129bin1</strain>
    </source>
</reference>
<name>A0A2W4TQK8_9CYAN</name>
<dbReference type="AlphaFoldDB" id="A0A2W4TQK8"/>
<organism evidence="1 2">
    <name type="scientific">Leptolyngbya foveolarum</name>
    <dbReference type="NCBI Taxonomy" id="47253"/>
    <lineage>
        <taxon>Bacteria</taxon>
        <taxon>Bacillati</taxon>
        <taxon>Cyanobacteriota</taxon>
        <taxon>Cyanophyceae</taxon>
        <taxon>Leptolyngbyales</taxon>
        <taxon>Leptolyngbyaceae</taxon>
        <taxon>Leptolyngbya group</taxon>
        <taxon>Leptolyngbya</taxon>
    </lineage>
</organism>
<reference evidence="2" key="1">
    <citation type="submission" date="2018-04" db="EMBL/GenBank/DDBJ databases">
        <authorList>
            <person name="Cornet L."/>
        </authorList>
    </citation>
    <scope>NUCLEOTIDE SEQUENCE [LARGE SCALE GENOMIC DNA]</scope>
</reference>
<sequence length="49" mass="5280">KVTNGFRSDWGKDLFAAVRSVVNTGKRQGRSALQAIQMAISGQSLFQPG</sequence>
<feature type="non-terminal residue" evidence="1">
    <location>
        <position position="1"/>
    </location>
</feature>
<protein>
    <submittedName>
        <fullName evidence="1">IS66 family transposase</fullName>
    </submittedName>
</protein>
<proteinExistence type="predicted"/>
<accession>A0A2W4TQK8</accession>
<evidence type="ECO:0000313" key="2">
    <source>
        <dbReference type="Proteomes" id="UP000249354"/>
    </source>
</evidence>
<dbReference type="EMBL" id="QBMC01000237">
    <property type="protein sequence ID" value="PZO09924.1"/>
    <property type="molecule type" value="Genomic_DNA"/>
</dbReference>